<evidence type="ECO:0000256" key="7">
    <source>
        <dbReference type="RuleBase" id="RU363032"/>
    </source>
</evidence>
<dbReference type="Gene3D" id="1.10.3720.10">
    <property type="entry name" value="MetI-like"/>
    <property type="match status" value="1"/>
</dbReference>
<keyword evidence="10" id="KW-1185">Reference proteome</keyword>
<keyword evidence="4 7" id="KW-0812">Transmembrane</keyword>
<comment type="similarity">
    <text evidence="7">Belongs to the binding-protein-dependent transport system permease family.</text>
</comment>
<gene>
    <name evidence="9" type="ORF">KTH90_06130</name>
</gene>
<evidence type="ECO:0000313" key="9">
    <source>
        <dbReference type="EMBL" id="MBU9725590.1"/>
    </source>
</evidence>
<dbReference type="PANTHER" id="PTHR43227:SF11">
    <property type="entry name" value="BLL4140 PROTEIN"/>
    <property type="match status" value="1"/>
</dbReference>
<proteinExistence type="inferred from homology"/>
<feature type="transmembrane region" description="Helical" evidence="7">
    <location>
        <begin position="95"/>
        <end position="115"/>
    </location>
</feature>
<dbReference type="InterPro" id="IPR035906">
    <property type="entry name" value="MetI-like_sf"/>
</dbReference>
<dbReference type="InterPro" id="IPR050809">
    <property type="entry name" value="UgpAE/MalFG_permease"/>
</dbReference>
<comment type="subcellular location">
    <subcellularLocation>
        <location evidence="1 7">Cell membrane</location>
        <topology evidence="1 7">Multi-pass membrane protein</topology>
    </subcellularLocation>
</comment>
<evidence type="ECO:0000256" key="4">
    <source>
        <dbReference type="ARBA" id="ARBA00022692"/>
    </source>
</evidence>
<accession>A0ABS6K4Z2</accession>
<name>A0ABS6K4Z2_9FIRM</name>
<dbReference type="Pfam" id="PF00528">
    <property type="entry name" value="BPD_transp_1"/>
    <property type="match status" value="1"/>
</dbReference>
<dbReference type="PANTHER" id="PTHR43227">
    <property type="entry name" value="BLL4140 PROTEIN"/>
    <property type="match status" value="1"/>
</dbReference>
<reference evidence="9 10" key="1">
    <citation type="submission" date="2021-06" db="EMBL/GenBank/DDBJ databases">
        <title>Description of novel taxa of the family Lachnospiraceae.</title>
        <authorList>
            <person name="Chaplin A.V."/>
            <person name="Sokolova S.R."/>
            <person name="Pikina A.P."/>
            <person name="Korzhanova M."/>
            <person name="Belova V."/>
            <person name="Korostin D."/>
            <person name="Efimov B.A."/>
        </authorList>
    </citation>
    <scope>NUCLEOTIDE SEQUENCE [LARGE SCALE GENOMIC DNA]</scope>
    <source>
        <strain evidence="9 10">ASD4241</strain>
    </source>
</reference>
<evidence type="ECO:0000313" key="10">
    <source>
        <dbReference type="Proteomes" id="UP001314681"/>
    </source>
</evidence>
<evidence type="ECO:0000256" key="1">
    <source>
        <dbReference type="ARBA" id="ARBA00004651"/>
    </source>
</evidence>
<sequence>MFLFFAIYAYPLVNIFGSSFCEWNYKNLLHPEFLGWNHLFDNFIRLFTKDTHFKTALINSLKWIGLTAVIQVPFSILVALVLSKKRKGWALTRNAFLIPNIISTAAIGLIFLNLYDPANGLITDLVHLIDPDLPLNILAKPGTAFWGVTFSYILFGGTNCLLLMSQISAIPQELYEAARIDGASDFQTDWRITLPLLRPMIGTVLVLACNYGLLLYNELFLLTKGGPDGATYSLSLYVYQTSMGSTKLNFALGNAAGVIQVIIGLVLVLSINKLLRTGESDL</sequence>
<keyword evidence="6 7" id="KW-0472">Membrane</keyword>
<dbReference type="PROSITE" id="PS50928">
    <property type="entry name" value="ABC_TM1"/>
    <property type="match status" value="1"/>
</dbReference>
<dbReference type="InterPro" id="IPR000515">
    <property type="entry name" value="MetI-like"/>
</dbReference>
<keyword evidence="2 7" id="KW-0813">Transport</keyword>
<evidence type="ECO:0000259" key="8">
    <source>
        <dbReference type="PROSITE" id="PS50928"/>
    </source>
</evidence>
<evidence type="ECO:0000256" key="6">
    <source>
        <dbReference type="ARBA" id="ARBA00023136"/>
    </source>
</evidence>
<dbReference type="EMBL" id="JAHQCX010000003">
    <property type="protein sequence ID" value="MBU9725590.1"/>
    <property type="molecule type" value="Genomic_DNA"/>
</dbReference>
<feature type="transmembrane region" description="Helical" evidence="7">
    <location>
        <begin position="63"/>
        <end position="83"/>
    </location>
</feature>
<evidence type="ECO:0000256" key="5">
    <source>
        <dbReference type="ARBA" id="ARBA00022989"/>
    </source>
</evidence>
<evidence type="ECO:0000256" key="2">
    <source>
        <dbReference type="ARBA" id="ARBA00022448"/>
    </source>
</evidence>
<feature type="domain" description="ABC transmembrane type-1" evidence="8">
    <location>
        <begin position="57"/>
        <end position="271"/>
    </location>
</feature>
<keyword evidence="5 7" id="KW-1133">Transmembrane helix</keyword>
<keyword evidence="3" id="KW-1003">Cell membrane</keyword>
<feature type="transmembrane region" description="Helical" evidence="7">
    <location>
        <begin position="196"/>
        <end position="216"/>
    </location>
</feature>
<comment type="caution">
    <text evidence="9">The sequence shown here is derived from an EMBL/GenBank/DDBJ whole genome shotgun (WGS) entry which is preliminary data.</text>
</comment>
<dbReference type="SUPFAM" id="SSF161098">
    <property type="entry name" value="MetI-like"/>
    <property type="match status" value="1"/>
</dbReference>
<protein>
    <submittedName>
        <fullName evidence="9">Sugar ABC transporter permease</fullName>
    </submittedName>
</protein>
<dbReference type="Proteomes" id="UP001314681">
    <property type="component" value="Unassembled WGS sequence"/>
</dbReference>
<feature type="transmembrane region" description="Helical" evidence="7">
    <location>
        <begin position="250"/>
        <end position="271"/>
    </location>
</feature>
<feature type="transmembrane region" description="Helical" evidence="7">
    <location>
        <begin position="144"/>
        <end position="164"/>
    </location>
</feature>
<organism evidence="9 10">
    <name type="scientific">Diplocloster modestus</name>
    <dbReference type="NCBI Taxonomy" id="2850322"/>
    <lineage>
        <taxon>Bacteria</taxon>
        <taxon>Bacillati</taxon>
        <taxon>Bacillota</taxon>
        <taxon>Clostridia</taxon>
        <taxon>Lachnospirales</taxon>
        <taxon>Lachnospiraceae</taxon>
        <taxon>Diplocloster</taxon>
    </lineage>
</organism>
<dbReference type="CDD" id="cd06261">
    <property type="entry name" value="TM_PBP2"/>
    <property type="match status" value="1"/>
</dbReference>
<evidence type="ECO:0000256" key="3">
    <source>
        <dbReference type="ARBA" id="ARBA00022475"/>
    </source>
</evidence>